<dbReference type="Pfam" id="PF13948">
    <property type="entry name" value="DUF4215"/>
    <property type="match status" value="2"/>
</dbReference>
<keyword evidence="7" id="KW-1185">Reference proteome</keyword>
<feature type="transmembrane region" description="Helical" evidence="4">
    <location>
        <begin position="1118"/>
        <end position="1137"/>
    </location>
</feature>
<keyword evidence="4" id="KW-0812">Transmembrane</keyword>
<feature type="domain" description="EGF-like" evidence="5">
    <location>
        <begin position="236"/>
        <end position="281"/>
    </location>
</feature>
<dbReference type="OrthoDB" id="304821at2759"/>
<feature type="domain" description="EGF-like" evidence="5">
    <location>
        <begin position="465"/>
        <end position="504"/>
    </location>
</feature>
<feature type="domain" description="EGF-like" evidence="5">
    <location>
        <begin position="102"/>
        <end position="139"/>
    </location>
</feature>
<dbReference type="PANTHER" id="PTHR15332:SF175">
    <property type="entry name" value="PROPROTEIN CONVERTASE SUBTILISIN_KEXIN TYPE 5-LIKE"/>
    <property type="match status" value="1"/>
</dbReference>
<feature type="domain" description="EGF-like" evidence="5">
    <location>
        <begin position="147"/>
        <end position="187"/>
    </location>
</feature>
<dbReference type="Proteomes" id="UP000683925">
    <property type="component" value="Unassembled WGS sequence"/>
</dbReference>
<comment type="caution">
    <text evidence="6">The sequence shown here is derived from an EMBL/GenBank/DDBJ whole genome shotgun (WGS) entry which is preliminary data.</text>
</comment>
<keyword evidence="3" id="KW-1015">Disulfide bond</keyword>
<sequence>MAPCQKCEYNTNNCTDCVSTFTLSTSTIYQCDCSPGYFQVNSQTCQACVSPCQTCEQNQNHCVTCVDNNQAVNILYQCVCNPGWMLDTDGITCIKCQLPCLECVGTIHQCVTCQDQTHQQPDNCDCQPGWIYDINYNCIRCQQPCKTCEISTSKCLTCLDINQEVNPTSSQCVCKSTYYSDSLISCAKCQEPCYECDTNGCINCIDTNQTLDSDKQCICKTGFVQKGYVCLQCQNPCNTCISTVTQCLTCVDPNQMAQNFKCLCTEGFVKKGDYCCDQHCLDCQGVDNCNSCIKGYFLTNISRCLKCIDYCNVCYNQSVCQTCQEGYFINQLSQCAMCVPSCKICGDPLICDTCFDGYYLLDQKCEPCNQNCVTCNEASIKCLTCRPFYEINLNDQCVCKVGYYEEQNQCYRCEYPCKACLSKTICSECFQLSNLNLDENAQCKCNPGYFWKQNNCFQCYQSCLTCVDDQFNCLTCDQLLHRIQKNHKCECAQDYFESEDLVCISCLSALGKTQEICKYQDCKDQNWTYGEECDDGNDVIRDGCSNCRIDHNYSCHNEIMKQSICFQCSAHCNQCQFDPLTKKSQCIKCDIGYFLDKNDCVECSINCLECIDQAYNCVSCKFPQQKNNKCQLCESGYYADEINGTCFNNCGDQIKVKEEECDDGNTIKGDGCDNLCKLENKYIFKNGVSIVPNYPKPLLQSVGSSQVYSIIRLFKLSYSVPIVISKGFQIKDYLTFHIQNDLGVQQMDQSIQLTQETSQVNEFNQSQFSLMINITFSRSSQDENLLVKFQNKSVIYSNEGYSQFEAEVSCLIPKVIYIDNAVIAQVQLATNSNSYMLYFIGAMCGGSVIFGGVEVFFNLLDTLQMLSYLKYINTQLPYNLQNYFELFGFAQFNFIQKIFNFSGFIDLLVDPKQLKKIPKKVASDEITPLFIINSATITTVWISLFGIYAIAKLIPKILNQIKFKFYSDTETENSRLIQIGVYYLTIKYVISRLCFAVIQEFFYSGILRAHMDTAYDFTFSVVLQLYAQQVNSQNLYIRISSLLACVAGAIYIFSIYFVIRLSQMKKYALKNQEIQAKYGSIFDGIKKDQFSKYLNAILLIKKLIFMILLIFAYEFPTFQTISITLLSISVSLFYILFSPLEDRLEYFKQLFSEVSISCTLLNITILTCDFELTYFTYQIRQYFGWSCIFFMTLILFIQMGIDGFQQWRFIFQKYKQVRKIAKLILGAFKNDKQVPASSIIFQ</sequence>
<dbReference type="AlphaFoldDB" id="A0A8S1VP05"/>
<evidence type="ECO:0000256" key="4">
    <source>
        <dbReference type="SAM" id="Phobius"/>
    </source>
</evidence>
<feature type="transmembrane region" description="Helical" evidence="4">
    <location>
        <begin position="1183"/>
        <end position="1204"/>
    </location>
</feature>
<reference evidence="6" key="1">
    <citation type="submission" date="2021-01" db="EMBL/GenBank/DDBJ databases">
        <authorList>
            <consortium name="Genoscope - CEA"/>
            <person name="William W."/>
        </authorList>
    </citation>
    <scope>NUCLEOTIDE SEQUENCE</scope>
</reference>
<evidence type="ECO:0000259" key="5">
    <source>
        <dbReference type="SMART" id="SM00181"/>
    </source>
</evidence>
<evidence type="ECO:0000256" key="1">
    <source>
        <dbReference type="ARBA" id="ARBA00022729"/>
    </source>
</evidence>
<dbReference type="PANTHER" id="PTHR15332">
    <property type="entry name" value="PROPROTEIN CONVERTASE SUBTILISIN_KEXIN TYPE 5-LIKE"/>
    <property type="match status" value="1"/>
</dbReference>
<dbReference type="InterPro" id="IPR006212">
    <property type="entry name" value="Furin_repeat"/>
</dbReference>
<feature type="transmembrane region" description="Helical" evidence="4">
    <location>
        <begin position="1035"/>
        <end position="1059"/>
    </location>
</feature>
<feature type="domain" description="EGF-like" evidence="5">
    <location>
        <begin position="367"/>
        <end position="398"/>
    </location>
</feature>
<feature type="domain" description="EGF-like" evidence="5">
    <location>
        <begin position="195"/>
        <end position="234"/>
    </location>
</feature>
<dbReference type="InterPro" id="IPR011936">
    <property type="entry name" value="Myxo_disulph_rpt"/>
</dbReference>
<feature type="domain" description="EGF-like" evidence="5">
    <location>
        <begin position="51"/>
        <end position="94"/>
    </location>
</feature>
<dbReference type="EMBL" id="CAJJDP010000070">
    <property type="protein sequence ID" value="CAD8178361.1"/>
    <property type="molecule type" value="Genomic_DNA"/>
</dbReference>
<dbReference type="NCBIfam" id="TIGR02232">
    <property type="entry name" value="myxo_disulf_rpt"/>
    <property type="match status" value="1"/>
</dbReference>
<proteinExistence type="predicted"/>
<organism evidence="6 7">
    <name type="scientific">Paramecium octaurelia</name>
    <dbReference type="NCBI Taxonomy" id="43137"/>
    <lineage>
        <taxon>Eukaryota</taxon>
        <taxon>Sar</taxon>
        <taxon>Alveolata</taxon>
        <taxon>Ciliophora</taxon>
        <taxon>Intramacronucleata</taxon>
        <taxon>Oligohymenophorea</taxon>
        <taxon>Peniculida</taxon>
        <taxon>Parameciidae</taxon>
        <taxon>Paramecium</taxon>
    </lineage>
</organism>
<evidence type="ECO:0000313" key="6">
    <source>
        <dbReference type="EMBL" id="CAD8178361.1"/>
    </source>
</evidence>
<keyword evidence="1" id="KW-0732">Signal</keyword>
<keyword evidence="4" id="KW-1133">Transmembrane helix</keyword>
<feature type="domain" description="EGF-like" evidence="5">
    <location>
        <begin position="337"/>
        <end position="366"/>
    </location>
</feature>
<accession>A0A8S1VP05</accession>
<name>A0A8S1VP05_PAROT</name>
<feature type="domain" description="EGF-like" evidence="5">
    <location>
        <begin position="602"/>
        <end position="631"/>
    </location>
</feature>
<feature type="domain" description="EGF-like" evidence="5">
    <location>
        <begin position="419"/>
        <end position="457"/>
    </location>
</feature>
<dbReference type="SMART" id="SM00261">
    <property type="entry name" value="FU"/>
    <property type="match status" value="9"/>
</dbReference>
<feature type="domain" description="EGF-like" evidence="5">
    <location>
        <begin position="3"/>
        <end position="46"/>
    </location>
</feature>
<evidence type="ECO:0000313" key="7">
    <source>
        <dbReference type="Proteomes" id="UP000683925"/>
    </source>
</evidence>
<feature type="transmembrane region" description="Helical" evidence="4">
    <location>
        <begin position="1093"/>
        <end position="1112"/>
    </location>
</feature>
<dbReference type="InterPro" id="IPR000742">
    <property type="entry name" value="EGF"/>
</dbReference>
<feature type="transmembrane region" description="Helical" evidence="4">
    <location>
        <begin position="929"/>
        <end position="951"/>
    </location>
</feature>
<evidence type="ECO:0000256" key="3">
    <source>
        <dbReference type="ARBA" id="ARBA00023157"/>
    </source>
</evidence>
<evidence type="ECO:0000256" key="2">
    <source>
        <dbReference type="ARBA" id="ARBA00022737"/>
    </source>
</evidence>
<feature type="domain" description="EGF-like" evidence="5">
    <location>
        <begin position="567"/>
        <end position="601"/>
    </location>
</feature>
<protein>
    <recommendedName>
        <fullName evidence="5">EGF-like domain-containing protein</fullName>
    </recommendedName>
</protein>
<keyword evidence="4" id="KW-0472">Membrane</keyword>
<feature type="transmembrane region" description="Helical" evidence="4">
    <location>
        <begin position="835"/>
        <end position="860"/>
    </location>
</feature>
<gene>
    <name evidence="6" type="ORF">POCTA_138.1.T0710015</name>
</gene>
<keyword evidence="2" id="KW-0677">Repeat</keyword>
<dbReference type="SMART" id="SM00181">
    <property type="entry name" value="EGF"/>
    <property type="match status" value="12"/>
</dbReference>